<proteinExistence type="predicted"/>
<sequence length="358" mass="39467">MALLRICKTYLPHFQAYSSTLIPARVAGIEPESVLAHWDSGGPSEPDDRIIELSVDPVFLHRGGTYELLNYESMQGFDARWSGLPPAMAQNPGALIRAYVVDSNDITHDQELILLSYFGDIEYQILPFSDHPWRPLVDQFHADPGTERLFTEHIFHTPSAQLSAGQMSRLFNRKVSEDSIRRYRKELPPRHGVRTVSSVPPQAANDDEFEPVDDGAAAHSLETTQTTDASADTRPAMDVNANRDSAPEEGEVTESPVSAASAGEAIEPPDPTPNDEPPDKASPDDEAAHNDAAETGGDEHPRAPGDDGSRSDAEPTEPEEPPDPTEPIESTEPNHSGPTRGRRLLNPLNWRHRRMRDE</sequence>
<reference evidence="2 3" key="1">
    <citation type="submission" date="2024-02" db="EMBL/GenBank/DDBJ databases">
        <title>New especies of Spiribacter isolated from saline water.</title>
        <authorList>
            <person name="Leon M.J."/>
            <person name="De La Haba R."/>
            <person name="Sanchez-Porro C."/>
            <person name="Ventosa A."/>
        </authorList>
    </citation>
    <scope>NUCLEOTIDE SEQUENCE [LARGE SCALE GENOMIC DNA]</scope>
    <source>
        <strain evidence="3">ag22IC6-196</strain>
    </source>
</reference>
<evidence type="ECO:0000313" key="3">
    <source>
        <dbReference type="Proteomes" id="UP001556636"/>
    </source>
</evidence>
<gene>
    <name evidence="2" type="ORF">V6X51_09365</name>
</gene>
<organism evidence="2 3">
    <name type="scientific">Spiribacter roseus</name>
    <dbReference type="NCBI Taxonomy" id="1855875"/>
    <lineage>
        <taxon>Bacteria</taxon>
        <taxon>Pseudomonadati</taxon>
        <taxon>Pseudomonadota</taxon>
        <taxon>Gammaproteobacteria</taxon>
        <taxon>Chromatiales</taxon>
        <taxon>Ectothiorhodospiraceae</taxon>
        <taxon>Spiribacter</taxon>
    </lineage>
</organism>
<dbReference type="Proteomes" id="UP001556636">
    <property type="component" value="Unassembled WGS sequence"/>
</dbReference>
<feature type="region of interest" description="Disordered" evidence="1">
    <location>
        <begin position="183"/>
        <end position="358"/>
    </location>
</feature>
<feature type="compositionally biased region" description="Polar residues" evidence="1">
    <location>
        <begin position="221"/>
        <end position="230"/>
    </location>
</feature>
<feature type="compositionally biased region" description="Basic and acidic residues" evidence="1">
    <location>
        <begin position="277"/>
        <end position="313"/>
    </location>
</feature>
<feature type="compositionally biased region" description="Acidic residues" evidence="1">
    <location>
        <begin position="314"/>
        <end position="323"/>
    </location>
</feature>
<dbReference type="EMBL" id="JBAKFG010000003">
    <property type="protein sequence ID" value="MEX0373636.1"/>
    <property type="molecule type" value="Genomic_DNA"/>
</dbReference>
<accession>A0ABV3S0K3</accession>
<comment type="caution">
    <text evidence="2">The sequence shown here is derived from an EMBL/GenBank/DDBJ whole genome shotgun (WGS) entry which is preliminary data.</text>
</comment>
<name>A0ABV3S0K3_9GAMM</name>
<evidence type="ECO:0000256" key="1">
    <source>
        <dbReference type="SAM" id="MobiDB-lite"/>
    </source>
</evidence>
<protein>
    <submittedName>
        <fullName evidence="2">Uncharacterized protein</fullName>
    </submittedName>
</protein>
<keyword evidence="3" id="KW-1185">Reference proteome</keyword>
<dbReference type="RefSeq" id="WP_367951816.1">
    <property type="nucleotide sequence ID" value="NZ_JBAKFG010000003.1"/>
</dbReference>
<evidence type="ECO:0000313" key="2">
    <source>
        <dbReference type="EMBL" id="MEX0373636.1"/>
    </source>
</evidence>